<evidence type="ECO:0000313" key="1">
    <source>
        <dbReference type="EMBL" id="KAK8511610.1"/>
    </source>
</evidence>
<comment type="caution">
    <text evidence="1">The sequence shown here is derived from an EMBL/GenBank/DDBJ whole genome shotgun (WGS) entry which is preliminary data.</text>
</comment>
<protein>
    <submittedName>
        <fullName evidence="1">Uncharacterized protein</fullName>
    </submittedName>
</protein>
<gene>
    <name evidence="1" type="ORF">V6N12_038211</name>
</gene>
<name>A0ABR2BX19_9ROSI</name>
<evidence type="ECO:0000313" key="2">
    <source>
        <dbReference type="Proteomes" id="UP001472677"/>
    </source>
</evidence>
<reference evidence="1 2" key="1">
    <citation type="journal article" date="2024" name="G3 (Bethesda)">
        <title>Genome assembly of Hibiscus sabdariffa L. provides insights into metabolisms of medicinal natural products.</title>
        <authorList>
            <person name="Kim T."/>
        </authorList>
    </citation>
    <scope>NUCLEOTIDE SEQUENCE [LARGE SCALE GENOMIC DNA]</scope>
    <source>
        <strain evidence="1">TK-2024</strain>
        <tissue evidence="1">Old leaves</tissue>
    </source>
</reference>
<keyword evidence="2" id="KW-1185">Reference proteome</keyword>
<sequence length="128" mass="14709">MKLRNVFQDWKRKKTQRRKRTVTPPTAMAVKRTGEFLPRLSIIKSTPDVVSVPSVIVTMVALEISEVSRRLYRQCMMSVPSKSVSLIDDKLKALGPEVAKELSLLKEEKLKRRKHNNGGEKRGFKIYV</sequence>
<accession>A0ABR2BX19</accession>
<dbReference type="EMBL" id="JBBPBM010000078">
    <property type="protein sequence ID" value="KAK8511610.1"/>
    <property type="molecule type" value="Genomic_DNA"/>
</dbReference>
<proteinExistence type="predicted"/>
<dbReference type="Proteomes" id="UP001472677">
    <property type="component" value="Unassembled WGS sequence"/>
</dbReference>
<organism evidence="1 2">
    <name type="scientific">Hibiscus sabdariffa</name>
    <name type="common">roselle</name>
    <dbReference type="NCBI Taxonomy" id="183260"/>
    <lineage>
        <taxon>Eukaryota</taxon>
        <taxon>Viridiplantae</taxon>
        <taxon>Streptophyta</taxon>
        <taxon>Embryophyta</taxon>
        <taxon>Tracheophyta</taxon>
        <taxon>Spermatophyta</taxon>
        <taxon>Magnoliopsida</taxon>
        <taxon>eudicotyledons</taxon>
        <taxon>Gunneridae</taxon>
        <taxon>Pentapetalae</taxon>
        <taxon>rosids</taxon>
        <taxon>malvids</taxon>
        <taxon>Malvales</taxon>
        <taxon>Malvaceae</taxon>
        <taxon>Malvoideae</taxon>
        <taxon>Hibiscus</taxon>
    </lineage>
</organism>